<dbReference type="RefSeq" id="WP_189093602.1">
    <property type="nucleotide sequence ID" value="NZ_BMQL01000079.1"/>
</dbReference>
<organism evidence="12 13">
    <name type="scientific">Deinococcus ruber</name>
    <dbReference type="NCBI Taxonomy" id="1848197"/>
    <lineage>
        <taxon>Bacteria</taxon>
        <taxon>Thermotogati</taxon>
        <taxon>Deinococcota</taxon>
        <taxon>Deinococci</taxon>
        <taxon>Deinococcales</taxon>
        <taxon>Deinococcaceae</taxon>
        <taxon>Deinococcus</taxon>
    </lineage>
</organism>
<dbReference type="Proteomes" id="UP000603865">
    <property type="component" value="Unassembled WGS sequence"/>
</dbReference>
<dbReference type="GO" id="GO:0170057">
    <property type="term" value="F:RNA ligase (GTP) activity"/>
    <property type="evidence" value="ECO:0007669"/>
    <property type="project" value="UniProtKB-EC"/>
</dbReference>
<evidence type="ECO:0000313" key="13">
    <source>
        <dbReference type="Proteomes" id="UP000603865"/>
    </source>
</evidence>
<evidence type="ECO:0000256" key="3">
    <source>
        <dbReference type="ARBA" id="ARBA00022741"/>
    </source>
</evidence>
<gene>
    <name evidence="11 12" type="primary">rtcB</name>
    <name evidence="12" type="ORF">GCM10008957_53620</name>
</gene>
<accession>A0A918KWQ2</accession>
<dbReference type="SUPFAM" id="SSF103365">
    <property type="entry name" value="Hypothetical protein PH1602"/>
    <property type="match status" value="1"/>
</dbReference>
<feature type="binding site" evidence="10">
    <location>
        <position position="220"/>
    </location>
    <ligand>
        <name>Mn(2+)</name>
        <dbReference type="ChEBI" id="CHEBI:29035"/>
        <label>1</label>
    </ligand>
</feature>
<keyword evidence="3 9" id="KW-0547">Nucleotide-binding</keyword>
<dbReference type="GO" id="GO:0046872">
    <property type="term" value="F:metal ion binding"/>
    <property type="evidence" value="ECO:0007669"/>
    <property type="project" value="UniProtKB-UniRule"/>
</dbReference>
<feature type="binding site" evidence="9">
    <location>
        <begin position="343"/>
        <end position="344"/>
    </location>
    <ligand>
        <name>GMP</name>
        <dbReference type="ChEBI" id="CHEBI:58115"/>
    </ligand>
</feature>
<evidence type="ECO:0000256" key="9">
    <source>
        <dbReference type="PIRSR" id="PIRSR601233-2"/>
    </source>
</evidence>
<evidence type="ECO:0000256" key="7">
    <source>
        <dbReference type="ARBA" id="ARBA00047746"/>
    </source>
</evidence>
<comment type="catalytic activity">
    <reaction evidence="7">
        <text>a 3'-end 3'-phospho-ribonucleotide-RNA + a 5'-end dephospho-ribonucleoside-RNA + GTP = a ribonucleotidyl-ribonucleotide-RNA + GMP + diphosphate</text>
        <dbReference type="Rhea" id="RHEA:68076"/>
        <dbReference type="Rhea" id="RHEA-COMP:10463"/>
        <dbReference type="Rhea" id="RHEA-COMP:13936"/>
        <dbReference type="Rhea" id="RHEA-COMP:17355"/>
        <dbReference type="ChEBI" id="CHEBI:33019"/>
        <dbReference type="ChEBI" id="CHEBI:37565"/>
        <dbReference type="ChEBI" id="CHEBI:58115"/>
        <dbReference type="ChEBI" id="CHEBI:83062"/>
        <dbReference type="ChEBI" id="CHEBI:138284"/>
        <dbReference type="ChEBI" id="CHEBI:173118"/>
        <dbReference type="EC" id="6.5.1.8"/>
    </reaction>
</comment>
<evidence type="ECO:0000313" key="12">
    <source>
        <dbReference type="EMBL" id="GGR37460.1"/>
    </source>
</evidence>
<dbReference type="Gene3D" id="3.90.1860.10">
    <property type="entry name" value="tRNA-splicing ligase RtcB"/>
    <property type="match status" value="1"/>
</dbReference>
<feature type="binding site" evidence="9">
    <location>
        <begin position="383"/>
        <end position="386"/>
    </location>
    <ligand>
        <name>GMP</name>
        <dbReference type="ChEBI" id="CHEBI:58115"/>
    </ligand>
</feature>
<dbReference type="GO" id="GO:0006396">
    <property type="term" value="P:RNA processing"/>
    <property type="evidence" value="ECO:0007669"/>
    <property type="project" value="InterPro"/>
</dbReference>
<protein>
    <recommendedName>
        <fullName evidence="11">tRNA-splicing ligase RtcB</fullName>
        <ecNumber evidence="11">6.5.1.-</ecNumber>
    </recommendedName>
</protein>
<comment type="cofactor">
    <cofactor evidence="10 11">
        <name>Mn(2+)</name>
        <dbReference type="ChEBI" id="CHEBI:29035"/>
    </cofactor>
    <text evidence="10 11">Binds 2 manganese ions per subunit.</text>
</comment>
<evidence type="ECO:0000256" key="10">
    <source>
        <dbReference type="PIRSR" id="PIRSR601233-3"/>
    </source>
</evidence>
<comment type="similarity">
    <text evidence="11">Belongs to the RtcB family.</text>
</comment>
<dbReference type="EMBL" id="BMQL01000079">
    <property type="protein sequence ID" value="GGR37460.1"/>
    <property type="molecule type" value="Genomic_DNA"/>
</dbReference>
<dbReference type="PANTHER" id="PTHR11118">
    <property type="entry name" value="RNA-SPLICING LIGASE RTCB HOMOLOG"/>
    <property type="match status" value="1"/>
</dbReference>
<keyword evidence="13" id="KW-1185">Reference proteome</keyword>
<name>A0A918KWQ2_9DEIO</name>
<evidence type="ECO:0000256" key="2">
    <source>
        <dbReference type="ARBA" id="ARBA00022723"/>
    </source>
</evidence>
<keyword evidence="5 9" id="KW-0342">GTP-binding</keyword>
<keyword evidence="6 10" id="KW-0464">Manganese</keyword>
<dbReference type="InterPro" id="IPR001233">
    <property type="entry name" value="RtcB"/>
</dbReference>
<proteinExistence type="inferred from homology"/>
<feature type="active site" description="GMP-histidine intermediate" evidence="8">
    <location>
        <position position="407"/>
    </location>
</feature>
<evidence type="ECO:0000256" key="1">
    <source>
        <dbReference type="ARBA" id="ARBA00022598"/>
    </source>
</evidence>
<reference evidence="12" key="2">
    <citation type="submission" date="2020-09" db="EMBL/GenBank/DDBJ databases">
        <authorList>
            <person name="Sun Q."/>
            <person name="Ohkuma M."/>
        </authorList>
    </citation>
    <scope>NUCLEOTIDE SEQUENCE</scope>
    <source>
        <strain evidence="12">JCM 31311</strain>
    </source>
</reference>
<comment type="subunit">
    <text evidence="11">Monomer.</text>
</comment>
<evidence type="ECO:0000256" key="11">
    <source>
        <dbReference type="RuleBase" id="RU371113"/>
    </source>
</evidence>
<sequence>MHHQHLTRISATELQVNHPYSFPTRLFATPEVTLERRAVDELLRLLDLQGTLEQLSTDGLSAHIERVALTPDFHKGAGIPVGTVIQGRGFILPQAIGNDVGCGMSLHTTSLSREALEPWLDALESRLRHSFFQGGRDLPLTGRQREALLRGGVAGLLSARRPLPQGLWRQIQLHELEQALTRTESGSLPVQRLPGLRDWMGEPDRLSWDGQSGSLGGGNHFLELQYVHRVLDAPTAHAWGLRSGQVTVMVHSGSLGIGHLAGQLAFELAKGAYPAGLVHPANGFFPLLTGERNAAALQAMQDVLNTAANFAVVNRLFLALMARSVLQGMLGDVEFPLLYDAAHNFIWQEGSHWLHRKGATPSRGDEQMQDTPFAYTGEPVLVPGSMGASSFVLAGQGHPQALHSASHGAGRKQGRGEAMHANEDEFEQFLQDFRVVTPLDWNRARADVRAQKRNELKQEAPFAYKGIGPVIRTLEQAGIARPVAELRPLLTVKG</sequence>
<feature type="binding site" evidence="9">
    <location>
        <position position="493"/>
    </location>
    <ligand>
        <name>GMP</name>
        <dbReference type="ChEBI" id="CHEBI:58115"/>
    </ligand>
</feature>
<dbReference type="PANTHER" id="PTHR11118:SF1">
    <property type="entry name" value="RNA-SPLICING LIGASE RTCB HOMOLOG"/>
    <property type="match status" value="1"/>
</dbReference>
<feature type="binding site" evidence="9">
    <location>
        <begin position="219"/>
        <end position="223"/>
    </location>
    <ligand>
        <name>GMP</name>
        <dbReference type="ChEBI" id="CHEBI:58115"/>
    </ligand>
</feature>
<feature type="binding site" evidence="9">
    <location>
        <begin position="407"/>
        <end position="410"/>
    </location>
    <ligand>
        <name>GMP</name>
        <dbReference type="ChEBI" id="CHEBI:58115"/>
    </ligand>
</feature>
<evidence type="ECO:0000256" key="8">
    <source>
        <dbReference type="PIRSR" id="PIRSR601233-1"/>
    </source>
</evidence>
<dbReference type="InterPro" id="IPR036025">
    <property type="entry name" value="RtcB-like_sf"/>
</dbReference>
<keyword evidence="1 11" id="KW-0436">Ligase</keyword>
<feature type="binding site" evidence="10">
    <location>
        <position position="251"/>
    </location>
    <ligand>
        <name>Mn(2+)</name>
        <dbReference type="ChEBI" id="CHEBI:29035"/>
        <label>2</label>
    </ligand>
</feature>
<feature type="binding site" evidence="9">
    <location>
        <position position="390"/>
    </location>
    <ligand>
        <name>GMP</name>
        <dbReference type="ChEBI" id="CHEBI:58115"/>
    </ligand>
</feature>
<dbReference type="AlphaFoldDB" id="A0A918KWQ2"/>
<comment type="caution">
    <text evidence="12">The sequence shown here is derived from an EMBL/GenBank/DDBJ whole genome shotgun (WGS) entry which is preliminary data.</text>
</comment>
<keyword evidence="2 10" id="KW-0479">Metal-binding</keyword>
<dbReference type="GO" id="GO:0042245">
    <property type="term" value="P:RNA repair"/>
    <property type="evidence" value="ECO:0007669"/>
    <property type="project" value="UniProtKB-KW"/>
</dbReference>
<feature type="binding site" evidence="10">
    <location>
        <position position="99"/>
    </location>
    <ligand>
        <name>Mn(2+)</name>
        <dbReference type="ChEBI" id="CHEBI:29035"/>
        <label>1</label>
    </ligand>
</feature>
<keyword evidence="4" id="KW-0692">RNA repair</keyword>
<feature type="binding site" evidence="10">
    <location>
        <position position="343"/>
    </location>
    <ligand>
        <name>Mn(2+)</name>
        <dbReference type="ChEBI" id="CHEBI:29035"/>
        <label>2</label>
    </ligand>
</feature>
<evidence type="ECO:0000256" key="5">
    <source>
        <dbReference type="ARBA" id="ARBA00023134"/>
    </source>
</evidence>
<evidence type="ECO:0000256" key="6">
    <source>
        <dbReference type="ARBA" id="ARBA00023211"/>
    </source>
</evidence>
<reference evidence="12" key="1">
    <citation type="journal article" date="2014" name="Int. J. Syst. Evol. Microbiol.">
        <title>Complete genome sequence of Corynebacterium casei LMG S-19264T (=DSM 44701T), isolated from a smear-ripened cheese.</title>
        <authorList>
            <consortium name="US DOE Joint Genome Institute (JGI-PGF)"/>
            <person name="Walter F."/>
            <person name="Albersmeier A."/>
            <person name="Kalinowski J."/>
            <person name="Ruckert C."/>
        </authorList>
    </citation>
    <scope>NUCLEOTIDE SEQUENCE</scope>
    <source>
        <strain evidence="12">JCM 31311</strain>
    </source>
</reference>
<evidence type="ECO:0000256" key="4">
    <source>
        <dbReference type="ARBA" id="ARBA00022800"/>
    </source>
</evidence>
<dbReference type="Pfam" id="PF01139">
    <property type="entry name" value="RtcB"/>
    <property type="match status" value="1"/>
</dbReference>
<dbReference type="GO" id="GO:0005525">
    <property type="term" value="F:GTP binding"/>
    <property type="evidence" value="ECO:0007669"/>
    <property type="project" value="UniProtKB-KW"/>
</dbReference>
<dbReference type="EC" id="6.5.1.-" evidence="11"/>
<dbReference type="GO" id="GO:0003972">
    <property type="term" value="F:RNA ligase (ATP) activity"/>
    <property type="evidence" value="ECO:0007669"/>
    <property type="project" value="TreeGrafter"/>
</dbReference>